<sequence length="121" mass="14277">MEFEPIVVKEEWEMILDFFENSFGKRPTEMEPILLLIGVQELGQGHAHFTKEQKQDLLHIATCKVLSYSDFYRLDGLDEEGWPHWENVQGIPSLPLKEQEILLKAHIIHYFKTEVFPNEDH</sequence>
<dbReference type="OrthoDB" id="794480at2"/>
<evidence type="ECO:0000313" key="2">
    <source>
        <dbReference type="Proteomes" id="UP000293583"/>
    </source>
</evidence>
<accession>A0A4Q9BHE9</accession>
<name>A0A4Q9BHE9_9BACT</name>
<proteinExistence type="predicted"/>
<keyword evidence="2" id="KW-1185">Reference proteome</keyword>
<gene>
    <name evidence="1" type="ORF">EWU20_02890</name>
</gene>
<dbReference type="Proteomes" id="UP000293583">
    <property type="component" value="Unassembled WGS sequence"/>
</dbReference>
<evidence type="ECO:0000313" key="1">
    <source>
        <dbReference type="EMBL" id="TBH75547.1"/>
    </source>
</evidence>
<dbReference type="AlphaFoldDB" id="A0A4Q9BHE9"/>
<reference evidence="1 2" key="1">
    <citation type="submission" date="2019-02" db="EMBL/GenBank/DDBJ databases">
        <title>Genome of a new Bacteroidetes strain.</title>
        <authorList>
            <person name="Pitt A."/>
        </authorList>
    </citation>
    <scope>NUCLEOTIDE SEQUENCE [LARGE SCALE GENOMIC DNA]</scope>
    <source>
        <strain evidence="1 2">103A-SOEBACH</strain>
    </source>
</reference>
<protein>
    <submittedName>
        <fullName evidence="1">Uncharacterized protein</fullName>
    </submittedName>
</protein>
<dbReference type="RefSeq" id="WP_130922655.1">
    <property type="nucleotide sequence ID" value="NZ_CP049835.1"/>
</dbReference>
<dbReference type="EMBL" id="SEWY01000001">
    <property type="protein sequence ID" value="TBH75547.1"/>
    <property type="molecule type" value="Genomic_DNA"/>
</dbReference>
<comment type="caution">
    <text evidence="1">The sequence shown here is derived from an EMBL/GenBank/DDBJ whole genome shotgun (WGS) entry which is preliminary data.</text>
</comment>
<organism evidence="1 2">
    <name type="scientific">Aquirufa antheringensis</name>
    <dbReference type="NCBI Taxonomy" id="2516559"/>
    <lineage>
        <taxon>Bacteria</taxon>
        <taxon>Pseudomonadati</taxon>
        <taxon>Bacteroidota</taxon>
        <taxon>Cytophagia</taxon>
        <taxon>Cytophagales</taxon>
        <taxon>Flectobacillaceae</taxon>
        <taxon>Aquirufa</taxon>
    </lineage>
</organism>